<keyword evidence="1" id="KW-1133">Transmembrane helix</keyword>
<dbReference type="EMBL" id="FNCG01000006">
    <property type="protein sequence ID" value="SDG99147.1"/>
    <property type="molecule type" value="Genomic_DNA"/>
</dbReference>
<dbReference type="InterPro" id="IPR027417">
    <property type="entry name" value="P-loop_NTPase"/>
</dbReference>
<dbReference type="GO" id="GO:0004713">
    <property type="term" value="F:protein tyrosine kinase activity"/>
    <property type="evidence" value="ECO:0007669"/>
    <property type="project" value="TreeGrafter"/>
</dbReference>
<organism evidence="3 4">
    <name type="scientific">Mucilaginibacter gossypii</name>
    <dbReference type="NCBI Taxonomy" id="551996"/>
    <lineage>
        <taxon>Bacteria</taxon>
        <taxon>Pseudomonadati</taxon>
        <taxon>Bacteroidota</taxon>
        <taxon>Sphingobacteriia</taxon>
        <taxon>Sphingobacteriales</taxon>
        <taxon>Sphingobacteriaceae</taxon>
        <taxon>Mucilaginibacter</taxon>
    </lineage>
</organism>
<accession>A0A1G7YRY3</accession>
<feature type="transmembrane region" description="Helical" evidence="1">
    <location>
        <begin position="455"/>
        <end position="479"/>
    </location>
</feature>
<dbReference type="Gene3D" id="3.40.50.300">
    <property type="entry name" value="P-loop containing nucleotide triphosphate hydrolases"/>
    <property type="match status" value="1"/>
</dbReference>
<name>A0A1G7YRY3_9SPHI</name>
<reference evidence="4" key="1">
    <citation type="submission" date="2016-10" db="EMBL/GenBank/DDBJ databases">
        <authorList>
            <person name="Varghese N."/>
            <person name="Submissions S."/>
        </authorList>
    </citation>
    <scope>NUCLEOTIDE SEQUENCE [LARGE SCALE GENOMIC DNA]</scope>
    <source>
        <strain evidence="4">Gh-67</strain>
    </source>
</reference>
<feature type="domain" description="AAA" evidence="2">
    <location>
        <begin position="545"/>
        <end position="677"/>
    </location>
</feature>
<proteinExistence type="predicted"/>
<dbReference type="InterPro" id="IPR050445">
    <property type="entry name" value="Bact_polysacc_biosynth/exp"/>
</dbReference>
<evidence type="ECO:0000256" key="1">
    <source>
        <dbReference type="SAM" id="Phobius"/>
    </source>
</evidence>
<keyword evidence="1" id="KW-0472">Membrane</keyword>
<keyword evidence="1" id="KW-0812">Transmembrane</keyword>
<protein>
    <submittedName>
        <fullName evidence="3">Uncharacterized protein involved in exopolysaccharide biosynthesis</fullName>
    </submittedName>
</protein>
<dbReference type="Pfam" id="PF13614">
    <property type="entry name" value="AAA_31"/>
    <property type="match status" value="1"/>
</dbReference>
<keyword evidence="4" id="KW-1185">Reference proteome</keyword>
<gene>
    <name evidence="3" type="ORF">SAMN05192573_10631</name>
</gene>
<dbReference type="PANTHER" id="PTHR32309:SF13">
    <property type="entry name" value="FERRIC ENTEROBACTIN TRANSPORT PROTEIN FEPE"/>
    <property type="match status" value="1"/>
</dbReference>
<sequence length="721" mass="82774">MEIGNFFNLLKKYRTVLIIIPLVAVITSFFLVKNLPDNYQSHAEIATGIVDASSHLLDQDPTTNVQEQQVYREFSNLMAIMKLKKLIDQVSYSLMIHDLSDPYPFRKQSKELLELRPYEKDNVLAIFKKKFATLQPLSVYDKNENSLIGLLRSMKYDERNIVKDLLIYREESSDFISVSFNSENPQLSAFVVNTLCKQFIDYYTQSVKQNESNAVNFLSNLLDTKRKALSEKTSELQQYKIQNGVLNLDEQSKAIFSQIMTYSDRKLQAEKDVISNQGAIDAIVQKFSPDERKYVESITNKYNQAIISTQDQLHILEDQYVRSGFNNKYKESLDSLQQQLSNQINLTSDKYITNPLVSKEDQVKQKLGLEISRDLAKYSVKSINDELTNLNAKFSRLVPFDAKVKTLYFDIDIAGKEYLDVLNKYNETNLRSSISIKLVQIEMAQPDVAQPSKKMLLIILSGMGSLFACLFWLFVLFYIDDTIKSPTELVNKTQLPLLGYLNKISGENLDLRKLWDVEHREKMKTFKELLRSIRFEIDQELKGEKILAITSIEPGEGKTLLAISLAYSYSMINKRVLLIDGNFNNATISNTAQPQVYLEDYFKNSQFGKSELSSSNTTVLGNRGGDVTLLEIGSEAFVKSKFDELRTKYDIVIIDTAPLTALNKSKEWLLFANKTIAVFEANRKINNIQKQHITYLKGLENKFAGWVLNKTEYDQKKEKHS</sequence>
<dbReference type="PANTHER" id="PTHR32309">
    <property type="entry name" value="TYROSINE-PROTEIN KINASE"/>
    <property type="match status" value="1"/>
</dbReference>
<dbReference type="Proteomes" id="UP000199705">
    <property type="component" value="Unassembled WGS sequence"/>
</dbReference>
<evidence type="ECO:0000313" key="3">
    <source>
        <dbReference type="EMBL" id="SDG99147.1"/>
    </source>
</evidence>
<feature type="transmembrane region" description="Helical" evidence="1">
    <location>
        <begin position="12"/>
        <end position="32"/>
    </location>
</feature>
<evidence type="ECO:0000259" key="2">
    <source>
        <dbReference type="Pfam" id="PF13614"/>
    </source>
</evidence>
<dbReference type="RefSeq" id="WP_091167721.1">
    <property type="nucleotide sequence ID" value="NZ_FNCG01000006.1"/>
</dbReference>
<evidence type="ECO:0000313" key="4">
    <source>
        <dbReference type="Proteomes" id="UP000199705"/>
    </source>
</evidence>
<dbReference type="AlphaFoldDB" id="A0A1G7YRY3"/>
<dbReference type="GO" id="GO:0005886">
    <property type="term" value="C:plasma membrane"/>
    <property type="evidence" value="ECO:0007669"/>
    <property type="project" value="TreeGrafter"/>
</dbReference>
<dbReference type="SUPFAM" id="SSF52540">
    <property type="entry name" value="P-loop containing nucleoside triphosphate hydrolases"/>
    <property type="match status" value="1"/>
</dbReference>
<dbReference type="InterPro" id="IPR025669">
    <property type="entry name" value="AAA_dom"/>
</dbReference>
<dbReference type="STRING" id="551996.SAMN05192573_10631"/>